<proteinExistence type="predicted"/>
<reference evidence="3 4" key="2">
    <citation type="submission" date="2008-11" db="EMBL/GenBank/DDBJ databases">
        <authorList>
            <person name="Fulton L."/>
            <person name="Clifton S."/>
            <person name="Fulton B."/>
            <person name="Xu J."/>
            <person name="Minx P."/>
            <person name="Pepin K.H."/>
            <person name="Johnson M."/>
            <person name="Bhonagiri V."/>
            <person name="Nash W.E."/>
            <person name="Mardis E.R."/>
            <person name="Wilson R.K."/>
        </authorList>
    </citation>
    <scope>NUCLEOTIDE SEQUENCE [LARGE SCALE GENOMIC DNA]</scope>
    <source>
        <strain evidence="3 4">ATCC 43243</strain>
    </source>
</reference>
<keyword evidence="2" id="KW-0472">Membrane</keyword>
<keyword evidence="2" id="KW-0812">Transmembrane</keyword>
<gene>
    <name evidence="3" type="ORF">BACPEC_00172</name>
</gene>
<dbReference type="EMBL" id="ABVQ01000031">
    <property type="protein sequence ID" value="EEC58830.1"/>
    <property type="molecule type" value="Genomic_DNA"/>
</dbReference>
<dbReference type="AlphaFoldDB" id="B7ANB9"/>
<feature type="transmembrane region" description="Helical" evidence="2">
    <location>
        <begin position="65"/>
        <end position="94"/>
    </location>
</feature>
<feature type="transmembrane region" description="Helical" evidence="2">
    <location>
        <begin position="106"/>
        <end position="131"/>
    </location>
</feature>
<evidence type="ECO:0008006" key="5">
    <source>
        <dbReference type="Google" id="ProtNLM"/>
    </source>
</evidence>
<sequence length="170" mass="19294">MPIKRTGTEIKMDDYNYDENDNTINQQPQQTPPPMQQPQQPFYQMPPQMQPVPPRPKNGFATASLVFGILAAPGCMTVWFGIIFAVIAIVFAIISRINVGHFDGKATAGLTLGMIFLILSLLLFWMVLVMLQNPEFMEQMNSIMQQYQQEYSIPYDGTSGNTLHIMNIFR</sequence>
<dbReference type="Proteomes" id="UP000003136">
    <property type="component" value="Unassembled WGS sequence"/>
</dbReference>
<evidence type="ECO:0000256" key="1">
    <source>
        <dbReference type="SAM" id="MobiDB-lite"/>
    </source>
</evidence>
<comment type="caution">
    <text evidence="3">The sequence shown here is derived from an EMBL/GenBank/DDBJ whole genome shotgun (WGS) entry which is preliminary data.</text>
</comment>
<feature type="region of interest" description="Disordered" evidence="1">
    <location>
        <begin position="1"/>
        <end position="38"/>
    </location>
</feature>
<evidence type="ECO:0000256" key="2">
    <source>
        <dbReference type="SAM" id="Phobius"/>
    </source>
</evidence>
<accession>B7ANB9</accession>
<organism evidence="3 4">
    <name type="scientific">[Bacteroides] pectinophilus ATCC 43243</name>
    <dbReference type="NCBI Taxonomy" id="483218"/>
    <lineage>
        <taxon>Bacteria</taxon>
        <taxon>Bacillati</taxon>
        <taxon>Bacillota</taxon>
        <taxon>Clostridia</taxon>
        <taxon>Eubacteriales</taxon>
    </lineage>
</organism>
<keyword evidence="4" id="KW-1185">Reference proteome</keyword>
<evidence type="ECO:0000313" key="3">
    <source>
        <dbReference type="EMBL" id="EEC58830.1"/>
    </source>
</evidence>
<dbReference type="STRING" id="483218.BACPEC_00172"/>
<name>B7ANB9_9FIRM</name>
<feature type="compositionally biased region" description="Basic and acidic residues" evidence="1">
    <location>
        <begin position="1"/>
        <end position="14"/>
    </location>
</feature>
<evidence type="ECO:0000313" key="4">
    <source>
        <dbReference type="Proteomes" id="UP000003136"/>
    </source>
</evidence>
<reference evidence="3 4" key="1">
    <citation type="submission" date="2008-11" db="EMBL/GenBank/DDBJ databases">
        <title>Draft genome sequence of Bacteroides pectinophilus (ATCC 43243).</title>
        <authorList>
            <person name="Sudarsanam P."/>
            <person name="Ley R."/>
            <person name="Guruge J."/>
            <person name="Turnbaugh P.J."/>
            <person name="Mahowald M."/>
            <person name="Liep D."/>
            <person name="Gordon J."/>
        </authorList>
    </citation>
    <scope>NUCLEOTIDE SEQUENCE [LARGE SCALE GENOMIC DNA]</scope>
    <source>
        <strain evidence="3 4">ATCC 43243</strain>
    </source>
</reference>
<protein>
    <recommendedName>
        <fullName evidence="5">DUF4190 domain-containing protein</fullName>
    </recommendedName>
</protein>
<dbReference type="eggNOG" id="ENOG5030JAP">
    <property type="taxonomic scope" value="Bacteria"/>
</dbReference>
<keyword evidence="2" id="KW-1133">Transmembrane helix</keyword>
<dbReference type="HOGENOM" id="CLU_1567573_0_0_9"/>